<accession>A0A318H232</accession>
<dbReference type="InterPro" id="IPR058548">
    <property type="entry name" value="MlaB-like_STAS"/>
</dbReference>
<dbReference type="InterPro" id="IPR002645">
    <property type="entry name" value="STAS_dom"/>
</dbReference>
<dbReference type="EMBL" id="QJJS01000009">
    <property type="protein sequence ID" value="PXW95500.1"/>
    <property type="molecule type" value="Genomic_DNA"/>
</dbReference>
<gene>
    <name evidence="2" type="ORF">C7444_10969</name>
</gene>
<comment type="caution">
    <text evidence="2">The sequence shown here is derived from an EMBL/GenBank/DDBJ whole genome shotgun (WGS) entry which is preliminary data.</text>
</comment>
<protein>
    <submittedName>
        <fullName evidence="2">Anti-anti-sigma factor</fullName>
    </submittedName>
</protein>
<organism evidence="2 3">
    <name type="scientific">Sphaerotilus hippei</name>
    <dbReference type="NCBI Taxonomy" id="744406"/>
    <lineage>
        <taxon>Bacteria</taxon>
        <taxon>Pseudomonadati</taxon>
        <taxon>Pseudomonadota</taxon>
        <taxon>Betaproteobacteria</taxon>
        <taxon>Burkholderiales</taxon>
        <taxon>Sphaerotilaceae</taxon>
        <taxon>Sphaerotilus</taxon>
    </lineage>
</organism>
<dbReference type="Proteomes" id="UP000247811">
    <property type="component" value="Unassembled WGS sequence"/>
</dbReference>
<reference evidence="2 3" key="1">
    <citation type="submission" date="2018-05" db="EMBL/GenBank/DDBJ databases">
        <title>Genomic Encyclopedia of Type Strains, Phase IV (KMG-IV): sequencing the most valuable type-strain genomes for metagenomic binning, comparative biology and taxonomic classification.</title>
        <authorList>
            <person name="Goeker M."/>
        </authorList>
    </citation>
    <scope>NUCLEOTIDE SEQUENCE [LARGE SCALE GENOMIC DNA]</scope>
    <source>
        <strain evidence="2 3">DSM 566</strain>
    </source>
</reference>
<sequence length="98" mass="10318">MNPSEAGTNACLHLDAEVTIRQAAELHPRLRAAIEAGLGCIDLSAVVEFDTAGLQLLAASCRSARDQGRRLQLQAPSEVVRGVCATYGLSDWLADAAV</sequence>
<dbReference type="PROSITE" id="PS50801">
    <property type="entry name" value="STAS"/>
    <property type="match status" value="1"/>
</dbReference>
<dbReference type="CDD" id="cd07043">
    <property type="entry name" value="STAS_anti-anti-sigma_factors"/>
    <property type="match status" value="1"/>
</dbReference>
<keyword evidence="3" id="KW-1185">Reference proteome</keyword>
<feature type="domain" description="STAS" evidence="1">
    <location>
        <begin position="12"/>
        <end position="98"/>
    </location>
</feature>
<dbReference type="Pfam" id="PF13466">
    <property type="entry name" value="STAS_2"/>
    <property type="match status" value="1"/>
</dbReference>
<dbReference type="PANTHER" id="PTHR35849:SF2">
    <property type="entry name" value="BLR2341 PROTEIN"/>
    <property type="match status" value="1"/>
</dbReference>
<evidence type="ECO:0000259" key="1">
    <source>
        <dbReference type="PROSITE" id="PS50801"/>
    </source>
</evidence>
<evidence type="ECO:0000313" key="3">
    <source>
        <dbReference type="Proteomes" id="UP000247811"/>
    </source>
</evidence>
<dbReference type="InterPro" id="IPR052746">
    <property type="entry name" value="MlaB_ABC_Transporter"/>
</dbReference>
<dbReference type="SUPFAM" id="SSF52091">
    <property type="entry name" value="SpoIIaa-like"/>
    <property type="match status" value="1"/>
</dbReference>
<dbReference type="AlphaFoldDB" id="A0A318H232"/>
<dbReference type="InterPro" id="IPR036513">
    <property type="entry name" value="STAS_dom_sf"/>
</dbReference>
<dbReference type="RefSeq" id="WP_110400937.1">
    <property type="nucleotide sequence ID" value="NZ_QJJS01000009.1"/>
</dbReference>
<dbReference type="Gene3D" id="3.30.750.24">
    <property type="entry name" value="STAS domain"/>
    <property type="match status" value="1"/>
</dbReference>
<proteinExistence type="predicted"/>
<evidence type="ECO:0000313" key="2">
    <source>
        <dbReference type="EMBL" id="PXW95500.1"/>
    </source>
</evidence>
<name>A0A318H232_9BURK</name>
<dbReference type="OrthoDB" id="8527158at2"/>
<dbReference type="PANTHER" id="PTHR35849">
    <property type="entry name" value="BLR2341 PROTEIN"/>
    <property type="match status" value="1"/>
</dbReference>